<dbReference type="AlphaFoldDB" id="J4V194"/>
<protein>
    <submittedName>
        <fullName evidence="4">TonB-dependent receptor</fullName>
    </submittedName>
</protein>
<comment type="subcellular location">
    <subcellularLocation>
        <location evidence="1">Cell outer membrane</location>
    </subcellularLocation>
</comment>
<sequence>MDQYNPLFIEERGQVDLTATYNLNDKGAIFFEAINLTDEEVRLFSRYEEMLFLFQDHGTIYKAGFRYKF</sequence>
<dbReference type="Proteomes" id="UP000010116">
    <property type="component" value="Unassembled WGS sequence"/>
</dbReference>
<keyword evidence="2" id="KW-0472">Membrane</keyword>
<keyword evidence="4" id="KW-0675">Receptor</keyword>
<evidence type="ECO:0000313" key="5">
    <source>
        <dbReference type="Proteomes" id="UP000010116"/>
    </source>
</evidence>
<proteinExistence type="predicted"/>
<gene>
    <name evidence="4" type="ORF">NT02SARS_1262</name>
</gene>
<dbReference type="GO" id="GO:0009279">
    <property type="term" value="C:cell outer membrane"/>
    <property type="evidence" value="ECO:0007669"/>
    <property type="project" value="UniProtKB-SubCell"/>
</dbReference>
<dbReference type="EMBL" id="JH611193">
    <property type="protein sequence ID" value="EJP72367.1"/>
    <property type="molecule type" value="Genomic_DNA"/>
</dbReference>
<name>J4V194_9GAMM</name>
<evidence type="ECO:0000256" key="1">
    <source>
        <dbReference type="ARBA" id="ARBA00004442"/>
    </source>
</evidence>
<dbReference type="SUPFAM" id="SSF56935">
    <property type="entry name" value="Porins"/>
    <property type="match status" value="1"/>
</dbReference>
<evidence type="ECO:0000313" key="4">
    <source>
        <dbReference type="EMBL" id="EJP72367.1"/>
    </source>
</evidence>
<keyword evidence="3" id="KW-0998">Cell outer membrane</keyword>
<accession>J4V194</accession>
<organism evidence="4 5">
    <name type="scientific">SAR86 cluster bacterium SAR86B</name>
    <dbReference type="NCBI Taxonomy" id="1123867"/>
    <lineage>
        <taxon>Bacteria</taxon>
        <taxon>Pseudomonadati</taxon>
        <taxon>Pseudomonadota</taxon>
        <taxon>Gammaproteobacteria</taxon>
        <taxon>SAR86 cluster</taxon>
    </lineage>
</organism>
<reference evidence="4 5" key="1">
    <citation type="journal article" date="2012" name="ISME J.">
        <title>Genomic insights to SAR86, an abundant and uncultivated marine bacterial lineage.</title>
        <authorList>
            <person name="Dupont C.L."/>
            <person name="Rusch D.B."/>
            <person name="Yooseph S."/>
            <person name="Lombardo M.J."/>
            <person name="Richter R.A."/>
            <person name="Valas R."/>
            <person name="Novotny M."/>
            <person name="Yee-Greenbaum J."/>
            <person name="Selengut J.D."/>
            <person name="Haft D.H."/>
            <person name="Halpern A.L."/>
            <person name="Lasken R.S."/>
            <person name="Nealson K."/>
            <person name="Friedman R."/>
            <person name="Venter J.C."/>
        </authorList>
    </citation>
    <scope>NUCLEOTIDE SEQUENCE [LARGE SCALE GENOMIC DNA]</scope>
</reference>
<dbReference type="HOGENOM" id="CLU_2773536_0_0_6"/>
<dbReference type="Gene3D" id="2.40.170.20">
    <property type="entry name" value="TonB-dependent receptor, beta-barrel domain"/>
    <property type="match status" value="1"/>
</dbReference>
<evidence type="ECO:0000256" key="3">
    <source>
        <dbReference type="ARBA" id="ARBA00023237"/>
    </source>
</evidence>
<dbReference type="InterPro" id="IPR036942">
    <property type="entry name" value="Beta-barrel_TonB_sf"/>
</dbReference>
<evidence type="ECO:0000256" key="2">
    <source>
        <dbReference type="ARBA" id="ARBA00023136"/>
    </source>
</evidence>